<dbReference type="InterPro" id="IPR036435">
    <property type="entry name" value="Leukocidin/porin_MspA_sf"/>
</dbReference>
<keyword evidence="4" id="KW-1185">Reference proteome</keyword>
<feature type="signal peptide" evidence="2">
    <location>
        <begin position="1"/>
        <end position="32"/>
    </location>
</feature>
<dbReference type="AlphaFoldDB" id="A0A6L7GRH4"/>
<dbReference type="Pfam" id="PF09203">
    <property type="entry name" value="MspA"/>
    <property type="match status" value="1"/>
</dbReference>
<keyword evidence="3" id="KW-0808">Transferase</keyword>
<name>A0A6L7GRH4_9ACTN</name>
<dbReference type="SUPFAM" id="SSF56959">
    <property type="entry name" value="Leukocidin-like"/>
    <property type="match status" value="1"/>
</dbReference>
<dbReference type="EMBL" id="WMBR01000002">
    <property type="protein sequence ID" value="MXP21295.1"/>
    <property type="molecule type" value="Genomic_DNA"/>
</dbReference>
<accession>A0A6L7GRH4</accession>
<evidence type="ECO:0000313" key="3">
    <source>
        <dbReference type="EMBL" id="MXP21295.1"/>
    </source>
</evidence>
<sequence length="220" mass="22103">MIMGDGRRCVLRCVAAALTVVTGMLASTAVPAGIASGAPNAFADQRVSKLTADGWRVTAVKSQEKVHSVAPLNQSPWTREGFLSLRGAGHIAGSGGEPVTAGTVTAGFQVGCNIDVTSGLALGVTAGPTAQMAISWPPALIVGAQAMPNVATTLKPGTIADVPFGTKTLTGATGGLTVDGVHVKVDGCLGPVAVRAYVTVAISTPANDTTVNVYGKPHYL</sequence>
<proteinExistence type="predicted"/>
<reference evidence="3 4" key="1">
    <citation type="submission" date="2019-11" db="EMBL/GenBank/DDBJ databases">
        <title>Gordonia sp. nov., a novel actinobacterium isolated from mangrove soil in Hainan.</title>
        <authorList>
            <person name="Huang X."/>
            <person name="Xie Y."/>
            <person name="Chu X."/>
            <person name="Xiao K."/>
        </authorList>
    </citation>
    <scope>NUCLEOTIDE SEQUENCE [LARGE SCALE GENOMIC DNA]</scope>
    <source>
        <strain evidence="3 4">HNM0687</strain>
    </source>
</reference>
<dbReference type="GO" id="GO:0016301">
    <property type="term" value="F:kinase activity"/>
    <property type="evidence" value="ECO:0007669"/>
    <property type="project" value="UniProtKB-KW"/>
</dbReference>
<comment type="caution">
    <text evidence="3">The sequence shown here is derived from an EMBL/GenBank/DDBJ whole genome shotgun (WGS) entry which is preliminary data.</text>
</comment>
<dbReference type="InterPro" id="IPR015286">
    <property type="entry name" value="Porin_fam_mycobact-type"/>
</dbReference>
<organism evidence="3 4">
    <name type="scientific">Gordonia mangrovi</name>
    <dbReference type="NCBI Taxonomy" id="2665643"/>
    <lineage>
        <taxon>Bacteria</taxon>
        <taxon>Bacillati</taxon>
        <taxon>Actinomycetota</taxon>
        <taxon>Actinomycetes</taxon>
        <taxon>Mycobacteriales</taxon>
        <taxon>Gordoniaceae</taxon>
        <taxon>Gordonia</taxon>
    </lineage>
</organism>
<keyword evidence="3" id="KW-0418">Kinase</keyword>
<protein>
    <submittedName>
        <fullName evidence="3">Histidine kinase</fullName>
    </submittedName>
</protein>
<evidence type="ECO:0000313" key="4">
    <source>
        <dbReference type="Proteomes" id="UP000475545"/>
    </source>
</evidence>
<feature type="chain" id="PRO_5038579100" evidence="2">
    <location>
        <begin position="33"/>
        <end position="220"/>
    </location>
</feature>
<keyword evidence="1 2" id="KW-0732">Signal</keyword>
<dbReference type="Gene3D" id="2.60.40.1650">
    <property type="entry name" value="Porin MspA (Ig-like beta-sandwich domain)"/>
    <property type="match status" value="1"/>
</dbReference>
<gene>
    <name evidence="3" type="ORF">GIY30_08005</name>
</gene>
<evidence type="ECO:0000256" key="1">
    <source>
        <dbReference type="ARBA" id="ARBA00022729"/>
    </source>
</evidence>
<dbReference type="Gene3D" id="2.10.300.10">
    <property type="entry name" value="Porin MspA ribbon domain"/>
    <property type="match status" value="1"/>
</dbReference>
<evidence type="ECO:0000256" key="2">
    <source>
        <dbReference type="SAM" id="SignalP"/>
    </source>
</evidence>
<dbReference type="Proteomes" id="UP000475545">
    <property type="component" value="Unassembled WGS sequence"/>
</dbReference>